<dbReference type="PANTHER" id="PTHR31672:SF13">
    <property type="entry name" value="F-BOX PROTEIN CPR30-LIKE"/>
    <property type="match status" value="1"/>
</dbReference>
<proteinExistence type="predicted"/>
<dbReference type="CDD" id="cd22157">
    <property type="entry name" value="F-box_AtFBW1-like"/>
    <property type="match status" value="1"/>
</dbReference>
<dbReference type="SUPFAM" id="SSF81383">
    <property type="entry name" value="F-box domain"/>
    <property type="match status" value="1"/>
</dbReference>
<dbReference type="Pfam" id="PF00646">
    <property type="entry name" value="F-box"/>
    <property type="match status" value="1"/>
</dbReference>
<name>A0A396H484_MEDTR</name>
<dbReference type="PANTHER" id="PTHR31672">
    <property type="entry name" value="BNACNNG10540D PROTEIN"/>
    <property type="match status" value="1"/>
</dbReference>
<comment type="caution">
    <text evidence="3">The sequence shown here is derived from an EMBL/GenBank/DDBJ whole genome shotgun (WGS) entry which is preliminary data.</text>
</comment>
<evidence type="ECO:0000259" key="2">
    <source>
        <dbReference type="PROSITE" id="PS50181"/>
    </source>
</evidence>
<feature type="region of interest" description="Disordered" evidence="1">
    <location>
        <begin position="1"/>
        <end position="23"/>
    </location>
</feature>
<reference evidence="4" key="1">
    <citation type="journal article" date="2018" name="Nat. Plants">
        <title>Whole-genome landscape of Medicago truncatula symbiotic genes.</title>
        <authorList>
            <person name="Pecrix Y."/>
            <person name="Staton S.E."/>
            <person name="Sallet E."/>
            <person name="Lelandais-Briere C."/>
            <person name="Moreau S."/>
            <person name="Carrere S."/>
            <person name="Blein T."/>
            <person name="Jardinaud M.F."/>
            <person name="Latrasse D."/>
            <person name="Zouine M."/>
            <person name="Zahm M."/>
            <person name="Kreplak J."/>
            <person name="Mayjonade B."/>
            <person name="Satge C."/>
            <person name="Perez M."/>
            <person name="Cauet S."/>
            <person name="Marande W."/>
            <person name="Chantry-Darmon C."/>
            <person name="Lopez-Roques C."/>
            <person name="Bouchez O."/>
            <person name="Berard A."/>
            <person name="Debelle F."/>
            <person name="Munos S."/>
            <person name="Bendahmane A."/>
            <person name="Berges H."/>
            <person name="Niebel A."/>
            <person name="Buitink J."/>
            <person name="Frugier F."/>
            <person name="Benhamed M."/>
            <person name="Crespi M."/>
            <person name="Gouzy J."/>
            <person name="Gamas P."/>
        </authorList>
    </citation>
    <scope>NUCLEOTIDE SEQUENCE [LARGE SCALE GENOMIC DNA]</scope>
    <source>
        <strain evidence="4">cv. Jemalong A17</strain>
    </source>
</reference>
<dbReference type="NCBIfam" id="TIGR01640">
    <property type="entry name" value="F_box_assoc_1"/>
    <property type="match status" value="1"/>
</dbReference>
<dbReference type="InterPro" id="IPR006527">
    <property type="entry name" value="F-box-assoc_dom_typ1"/>
</dbReference>
<dbReference type="AlphaFoldDB" id="A0A396H484"/>
<evidence type="ECO:0000313" key="4">
    <source>
        <dbReference type="Proteomes" id="UP000265566"/>
    </source>
</evidence>
<dbReference type="InterPro" id="IPR017451">
    <property type="entry name" value="F-box-assoc_interact_dom"/>
</dbReference>
<evidence type="ECO:0000256" key="1">
    <source>
        <dbReference type="SAM" id="MobiDB-lite"/>
    </source>
</evidence>
<accession>A0A396H484</accession>
<dbReference type="SMART" id="SM00256">
    <property type="entry name" value="FBOX"/>
    <property type="match status" value="1"/>
</dbReference>
<dbReference type="Gramene" id="rna40365">
    <property type="protein sequence ID" value="RHN45935.1"/>
    <property type="gene ID" value="gene40365"/>
</dbReference>
<dbReference type="PROSITE" id="PS50181">
    <property type="entry name" value="FBOX"/>
    <property type="match status" value="1"/>
</dbReference>
<dbReference type="Proteomes" id="UP000265566">
    <property type="component" value="Chromosome 7"/>
</dbReference>
<dbReference type="Pfam" id="PF07734">
    <property type="entry name" value="FBA_1"/>
    <property type="match status" value="1"/>
</dbReference>
<evidence type="ECO:0000313" key="3">
    <source>
        <dbReference type="EMBL" id="RHN45935.1"/>
    </source>
</evidence>
<dbReference type="EMBL" id="PSQE01000007">
    <property type="protein sequence ID" value="RHN45935.1"/>
    <property type="molecule type" value="Genomic_DNA"/>
</dbReference>
<dbReference type="InterPro" id="IPR036047">
    <property type="entry name" value="F-box-like_dom_sf"/>
</dbReference>
<dbReference type="InterPro" id="IPR050796">
    <property type="entry name" value="SCF_F-box_component"/>
</dbReference>
<sequence>MSDPPAKSRVQPEAEAEAEAEPPSVLPDELITEVLSRGDVKSLMRMKCVSKYWNSMISDPRFVKLHMKQSARNAHLTLSLCKSGIDGDNNVVPYPVRGLIENGLITLPSDPYYRLRDKECQYVIGSCNGWLCLLGFSSIGAYRHIWFRFWNPAMGKMTQKLGYICDNVLGLYTHFKFAFGYDVSSDTYKVVLLILDEARNRSNVLVMSLGNNLWRAIQRFPAVPLPFRYSDPGVNDGVYLNGSLNWLALRDSFHSNGVYGWKRVDAEEFVIVSLDLGTETYRRFMPPSGFDGKSPVEPSICILRDYLCFSHDDKRTDLVVWKMEEFGVEESWTELLRISYQNLQSAHLDFVDLQYSQWLPLHLSDRDDTLILANKQERQAILYNLRDNSAVRTRISDKVEWFSAKVHVESLVSDILKLQVQNPN</sequence>
<protein>
    <submittedName>
        <fullName evidence="3">Putative F-box domain-containing protein</fullName>
    </submittedName>
</protein>
<dbReference type="Gene3D" id="1.20.1280.50">
    <property type="match status" value="1"/>
</dbReference>
<feature type="domain" description="F-box" evidence="2">
    <location>
        <begin position="20"/>
        <end position="65"/>
    </location>
</feature>
<dbReference type="InterPro" id="IPR001810">
    <property type="entry name" value="F-box_dom"/>
</dbReference>
<organism evidence="3 4">
    <name type="scientific">Medicago truncatula</name>
    <name type="common">Barrel medic</name>
    <name type="synonym">Medicago tribuloides</name>
    <dbReference type="NCBI Taxonomy" id="3880"/>
    <lineage>
        <taxon>Eukaryota</taxon>
        <taxon>Viridiplantae</taxon>
        <taxon>Streptophyta</taxon>
        <taxon>Embryophyta</taxon>
        <taxon>Tracheophyta</taxon>
        <taxon>Spermatophyta</taxon>
        <taxon>Magnoliopsida</taxon>
        <taxon>eudicotyledons</taxon>
        <taxon>Gunneridae</taxon>
        <taxon>Pentapetalae</taxon>
        <taxon>rosids</taxon>
        <taxon>fabids</taxon>
        <taxon>Fabales</taxon>
        <taxon>Fabaceae</taxon>
        <taxon>Papilionoideae</taxon>
        <taxon>50 kb inversion clade</taxon>
        <taxon>NPAAA clade</taxon>
        <taxon>Hologalegina</taxon>
        <taxon>IRL clade</taxon>
        <taxon>Trifolieae</taxon>
        <taxon>Medicago</taxon>
    </lineage>
</organism>
<gene>
    <name evidence="3" type="ORF">MtrunA17_Chr7g0236821</name>
</gene>